<protein>
    <submittedName>
        <fullName evidence="3">Uncharacterized protein</fullName>
    </submittedName>
</protein>
<reference evidence="3" key="1">
    <citation type="journal article" date="2020" name="Nature">
        <title>Giant virus diversity and host interactions through global metagenomics.</title>
        <authorList>
            <person name="Schulz F."/>
            <person name="Roux S."/>
            <person name="Paez-Espino D."/>
            <person name="Jungbluth S."/>
            <person name="Walsh D.A."/>
            <person name="Denef V.J."/>
            <person name="McMahon K.D."/>
            <person name="Konstantinidis K.T."/>
            <person name="Eloe-Fadrosh E.A."/>
            <person name="Kyrpides N.C."/>
            <person name="Woyke T."/>
        </authorList>
    </citation>
    <scope>NUCLEOTIDE SEQUENCE</scope>
    <source>
        <strain evidence="3">GVMAG-M-3300027708-51</strain>
    </source>
</reference>
<evidence type="ECO:0000313" key="3">
    <source>
        <dbReference type="EMBL" id="QHU04519.1"/>
    </source>
</evidence>
<keyword evidence="2" id="KW-1133">Transmembrane helix</keyword>
<proteinExistence type="predicted"/>
<dbReference type="EMBL" id="MN740401">
    <property type="protein sequence ID" value="QHU04519.1"/>
    <property type="molecule type" value="Genomic_DNA"/>
</dbReference>
<feature type="compositionally biased region" description="Basic and acidic residues" evidence="1">
    <location>
        <begin position="14"/>
        <end position="38"/>
    </location>
</feature>
<accession>A0A6C0JFY4</accession>
<keyword evidence="2" id="KW-0472">Membrane</keyword>
<organism evidence="3">
    <name type="scientific">viral metagenome</name>
    <dbReference type="NCBI Taxonomy" id="1070528"/>
    <lineage>
        <taxon>unclassified sequences</taxon>
        <taxon>metagenomes</taxon>
        <taxon>organismal metagenomes</taxon>
    </lineage>
</organism>
<feature type="region of interest" description="Disordered" evidence="1">
    <location>
        <begin position="1"/>
        <end position="44"/>
    </location>
</feature>
<evidence type="ECO:0000256" key="1">
    <source>
        <dbReference type="SAM" id="MobiDB-lite"/>
    </source>
</evidence>
<dbReference type="AlphaFoldDB" id="A0A6C0JFY4"/>
<feature type="transmembrane region" description="Helical" evidence="2">
    <location>
        <begin position="123"/>
        <end position="143"/>
    </location>
</feature>
<name>A0A6C0JFY4_9ZZZZ</name>
<sequence>MDYTLLEDAYPDGGDFKSRTTVKETKSDDPRDAKRRTNPDASKTVAGLTSVLPLDTETPTSTFGDGGRQVYTYAGKQRPAGIPVQEAFTAQSAGDDMKMKMDKILAMVEQNKTGYEPNSTNDMFLYILTGVMFLFTFDTFVMLGKTMRV</sequence>
<evidence type="ECO:0000256" key="2">
    <source>
        <dbReference type="SAM" id="Phobius"/>
    </source>
</evidence>
<keyword evidence="2" id="KW-0812">Transmembrane</keyword>